<accession>A0ABP0HXS8</accession>
<reference evidence="1 2" key="1">
    <citation type="submission" date="2024-02" db="EMBL/GenBank/DDBJ databases">
        <authorList>
            <person name="Chen Y."/>
            <person name="Shah S."/>
            <person name="Dougan E. K."/>
            <person name="Thang M."/>
            <person name="Chan C."/>
        </authorList>
    </citation>
    <scope>NUCLEOTIDE SEQUENCE [LARGE SCALE GENOMIC DNA]</scope>
</reference>
<evidence type="ECO:0000313" key="1">
    <source>
        <dbReference type="EMBL" id="CAK8994673.1"/>
    </source>
</evidence>
<organism evidence="1 2">
    <name type="scientific">Durusdinium trenchii</name>
    <dbReference type="NCBI Taxonomy" id="1381693"/>
    <lineage>
        <taxon>Eukaryota</taxon>
        <taxon>Sar</taxon>
        <taxon>Alveolata</taxon>
        <taxon>Dinophyceae</taxon>
        <taxon>Suessiales</taxon>
        <taxon>Symbiodiniaceae</taxon>
        <taxon>Durusdinium</taxon>
    </lineage>
</organism>
<gene>
    <name evidence="1" type="ORF">CCMP2556_LOCUS3740</name>
</gene>
<protein>
    <submittedName>
        <fullName evidence="1">Uncharacterized protein</fullName>
    </submittedName>
</protein>
<dbReference type="EMBL" id="CAXAMN010001481">
    <property type="protein sequence ID" value="CAK8994673.1"/>
    <property type="molecule type" value="Genomic_DNA"/>
</dbReference>
<comment type="caution">
    <text evidence="1">The sequence shown here is derived from an EMBL/GenBank/DDBJ whole genome shotgun (WGS) entry which is preliminary data.</text>
</comment>
<proteinExistence type="predicted"/>
<dbReference type="Proteomes" id="UP001642484">
    <property type="component" value="Unassembled WGS sequence"/>
</dbReference>
<sequence length="197" mass="22127">MQYCRKLWRKPRSQGKSSEEQWPVWVRTQSEVLTLFTTMEPFDADIDDRDIAKSWGIDGVRDSRKKVLADLQGKVVEILDDEQPGQRRLKAELRPAQAKAKGKAKAKEKVSGKGDGEKKAAYTIKKHKRKSKTGTILACAIVHEGKQKVQLCSTATDFDMGECERIVTELTEDLNNGSKTLEAVVQRLGEIKSAAWP</sequence>
<name>A0ABP0HXS8_9DINO</name>
<keyword evidence="2" id="KW-1185">Reference proteome</keyword>
<evidence type="ECO:0000313" key="2">
    <source>
        <dbReference type="Proteomes" id="UP001642484"/>
    </source>
</evidence>